<dbReference type="GO" id="GO:0016051">
    <property type="term" value="P:carbohydrate biosynthetic process"/>
    <property type="evidence" value="ECO:0007669"/>
    <property type="project" value="InterPro"/>
</dbReference>
<sequence length="333" mass="38276">MKEINFFDKKSLIIAEVGINHNGNIAIALELVEKAAKAGADVIKFQTLSPETNFNLTDKDNKLYRFFKKTTFSLKEYQQIKKKAEKERIIFMSSAADVPSARLLYKLGIPGIKLSSSNFTNFHLISELAKYNLPLILSSGMATIKEMKQTYDFLIKLKVKKFAFLYCLVEYPTQFENINFKIMEKMRQLFSIPVGFSDHTLGITAAFVARAKGACIIEKHFTLDRKLLGPDQEISLEPDELRKLVLGVRDIEAMLFANKPRINSEKKIEILKTRRSLYAFRDLEKGKVIEFDDIAAKRPYNKKGIDPRNYMTIIGKKTQQLIKRNQLIRKGIF</sequence>
<dbReference type="CDD" id="cd11615">
    <property type="entry name" value="SAF_NeuB_like"/>
    <property type="match status" value="1"/>
</dbReference>
<dbReference type="Gene3D" id="3.20.20.70">
    <property type="entry name" value="Aldolase class I"/>
    <property type="match status" value="1"/>
</dbReference>
<dbReference type="PROSITE" id="PS50844">
    <property type="entry name" value="AFP_LIKE"/>
    <property type="match status" value="1"/>
</dbReference>
<dbReference type="Pfam" id="PF03102">
    <property type="entry name" value="NeuB"/>
    <property type="match status" value="1"/>
</dbReference>
<dbReference type="PANTHER" id="PTHR42966">
    <property type="entry name" value="N-ACETYLNEURAMINATE SYNTHASE"/>
    <property type="match status" value="1"/>
</dbReference>
<dbReference type="InterPro" id="IPR006190">
    <property type="entry name" value="SAF_AFP_Neu5Ac"/>
</dbReference>
<evidence type="ECO:0000313" key="3">
    <source>
        <dbReference type="Proteomes" id="UP000230093"/>
    </source>
</evidence>
<dbReference type="PANTHER" id="PTHR42966:SF1">
    <property type="entry name" value="SIALIC ACID SYNTHASE"/>
    <property type="match status" value="1"/>
</dbReference>
<evidence type="ECO:0000259" key="1">
    <source>
        <dbReference type="PROSITE" id="PS50844"/>
    </source>
</evidence>
<protein>
    <recommendedName>
        <fullName evidence="1">AFP-like domain-containing protein</fullName>
    </recommendedName>
</protein>
<dbReference type="InterPro" id="IPR013974">
    <property type="entry name" value="SAF"/>
</dbReference>
<dbReference type="Pfam" id="PF08666">
    <property type="entry name" value="SAF"/>
    <property type="match status" value="1"/>
</dbReference>
<reference evidence="3" key="1">
    <citation type="submission" date="2017-09" db="EMBL/GenBank/DDBJ databases">
        <title>Depth-based differentiation of microbial function through sediment-hosted aquifers and enrichment of novel symbionts in the deep terrestrial subsurface.</title>
        <authorList>
            <person name="Probst A.J."/>
            <person name="Ladd B."/>
            <person name="Jarett J.K."/>
            <person name="Geller-Mcgrath D.E."/>
            <person name="Sieber C.M.K."/>
            <person name="Emerson J.B."/>
            <person name="Anantharaman K."/>
            <person name="Thomas B.C."/>
            <person name="Malmstrom R."/>
            <person name="Stieglmeier M."/>
            <person name="Klingl A."/>
            <person name="Woyke T."/>
            <person name="Ryan C.M."/>
            <person name="Banfield J.F."/>
        </authorList>
    </citation>
    <scope>NUCLEOTIDE SEQUENCE [LARGE SCALE GENOMIC DNA]</scope>
</reference>
<comment type="caution">
    <text evidence="2">The sequence shown here is derived from an EMBL/GenBank/DDBJ whole genome shotgun (WGS) entry which is preliminary data.</text>
</comment>
<dbReference type="GO" id="GO:0047444">
    <property type="term" value="F:N-acylneuraminate-9-phosphate synthase activity"/>
    <property type="evidence" value="ECO:0007669"/>
    <property type="project" value="TreeGrafter"/>
</dbReference>
<dbReference type="Proteomes" id="UP000230093">
    <property type="component" value="Unassembled WGS sequence"/>
</dbReference>
<dbReference type="Gene3D" id="3.90.1210.10">
    <property type="entry name" value="Antifreeze-like/N-acetylneuraminic acid synthase C-terminal domain"/>
    <property type="match status" value="1"/>
</dbReference>
<dbReference type="EMBL" id="PEZT01000016">
    <property type="protein sequence ID" value="PIS09209.1"/>
    <property type="molecule type" value="Genomic_DNA"/>
</dbReference>
<dbReference type="InterPro" id="IPR036732">
    <property type="entry name" value="AFP_Neu5c_C_sf"/>
</dbReference>
<feature type="domain" description="AFP-like" evidence="1">
    <location>
        <begin position="276"/>
        <end position="333"/>
    </location>
</feature>
<dbReference type="SUPFAM" id="SSF51269">
    <property type="entry name" value="AFP III-like domain"/>
    <property type="match status" value="1"/>
</dbReference>
<dbReference type="AlphaFoldDB" id="A0A2H0WBD1"/>
<dbReference type="InterPro" id="IPR051690">
    <property type="entry name" value="PseI-like"/>
</dbReference>
<dbReference type="InterPro" id="IPR013785">
    <property type="entry name" value="Aldolase_TIM"/>
</dbReference>
<dbReference type="SUPFAM" id="SSF51569">
    <property type="entry name" value="Aldolase"/>
    <property type="match status" value="1"/>
</dbReference>
<dbReference type="InterPro" id="IPR013132">
    <property type="entry name" value="PseI/NeuA/B-like_N"/>
</dbReference>
<organism evidence="2 3">
    <name type="scientific">Candidatus Beckwithbacteria bacterium CG10_big_fil_rev_8_21_14_0_10_34_10</name>
    <dbReference type="NCBI Taxonomy" id="1974495"/>
    <lineage>
        <taxon>Bacteria</taxon>
        <taxon>Candidatus Beckwithiibacteriota</taxon>
    </lineage>
</organism>
<proteinExistence type="predicted"/>
<dbReference type="InterPro" id="IPR057736">
    <property type="entry name" value="SAF_PseI/NeuA/NeuB"/>
</dbReference>
<evidence type="ECO:0000313" key="2">
    <source>
        <dbReference type="EMBL" id="PIS09209.1"/>
    </source>
</evidence>
<gene>
    <name evidence="2" type="ORF">COT75_03030</name>
</gene>
<accession>A0A2H0WBD1</accession>
<name>A0A2H0WBD1_9BACT</name>